<dbReference type="SUPFAM" id="SSF102114">
    <property type="entry name" value="Radical SAM enzymes"/>
    <property type="match status" value="1"/>
</dbReference>
<evidence type="ECO:0000256" key="1">
    <source>
        <dbReference type="ARBA" id="ARBA00001966"/>
    </source>
</evidence>
<dbReference type="GO" id="GO:0005829">
    <property type="term" value="C:cytosol"/>
    <property type="evidence" value="ECO:0007669"/>
    <property type="project" value="TreeGrafter"/>
</dbReference>
<keyword evidence="5" id="KW-0411">Iron-sulfur</keyword>
<dbReference type="InterPro" id="IPR023404">
    <property type="entry name" value="rSAM_horseshoe"/>
</dbReference>
<dbReference type="SMART" id="SM00729">
    <property type="entry name" value="Elp3"/>
    <property type="match status" value="1"/>
</dbReference>
<keyword evidence="4" id="KW-0408">Iron</keyword>
<dbReference type="InterPro" id="IPR006638">
    <property type="entry name" value="Elp3/MiaA/NifB-like_rSAM"/>
</dbReference>
<organism evidence="7 8">
    <name type="scientific">Candidatus Mediterraneibacter faecigallinarum</name>
    <dbReference type="NCBI Taxonomy" id="2838669"/>
    <lineage>
        <taxon>Bacteria</taxon>
        <taxon>Bacillati</taxon>
        <taxon>Bacillota</taxon>
        <taxon>Clostridia</taxon>
        <taxon>Lachnospirales</taxon>
        <taxon>Lachnospiraceae</taxon>
        <taxon>Mediterraneibacter</taxon>
    </lineage>
</organism>
<dbReference type="InterPro" id="IPR007197">
    <property type="entry name" value="rSAM"/>
</dbReference>
<evidence type="ECO:0000313" key="8">
    <source>
        <dbReference type="Proteomes" id="UP000823894"/>
    </source>
</evidence>
<accession>A0A9D2NY73</accession>
<reference evidence="7" key="1">
    <citation type="journal article" date="2021" name="PeerJ">
        <title>Extensive microbial diversity within the chicken gut microbiome revealed by metagenomics and culture.</title>
        <authorList>
            <person name="Gilroy R."/>
            <person name="Ravi A."/>
            <person name="Getino M."/>
            <person name="Pursley I."/>
            <person name="Horton D.L."/>
            <person name="Alikhan N.F."/>
            <person name="Baker D."/>
            <person name="Gharbi K."/>
            <person name="Hall N."/>
            <person name="Watson M."/>
            <person name="Adriaenssens E.M."/>
            <person name="Foster-Nyarko E."/>
            <person name="Jarju S."/>
            <person name="Secka A."/>
            <person name="Antonio M."/>
            <person name="Oren A."/>
            <person name="Chaudhuri R.R."/>
            <person name="La Ragione R."/>
            <person name="Hildebrand F."/>
            <person name="Pallen M.J."/>
        </authorList>
    </citation>
    <scope>NUCLEOTIDE SEQUENCE</scope>
    <source>
        <strain evidence="7">ChiGjej1B1-1692</strain>
    </source>
</reference>
<dbReference type="EMBL" id="DWWK01000189">
    <property type="protein sequence ID" value="HJC39653.1"/>
    <property type="molecule type" value="Genomic_DNA"/>
</dbReference>
<keyword evidence="3" id="KW-0479">Metal-binding</keyword>
<feature type="domain" description="Elp3/MiaA/NifB-like radical SAM core" evidence="6">
    <location>
        <begin position="39"/>
        <end position="264"/>
    </location>
</feature>
<dbReference type="Gene3D" id="3.80.30.20">
    <property type="entry name" value="tm_1862 like domain"/>
    <property type="match status" value="1"/>
</dbReference>
<dbReference type="GO" id="GO:0046872">
    <property type="term" value="F:metal ion binding"/>
    <property type="evidence" value="ECO:0007669"/>
    <property type="project" value="UniProtKB-KW"/>
</dbReference>
<evidence type="ECO:0000313" key="7">
    <source>
        <dbReference type="EMBL" id="HJC39653.1"/>
    </source>
</evidence>
<proteinExistence type="predicted"/>
<evidence type="ECO:0000259" key="6">
    <source>
        <dbReference type="SMART" id="SM00729"/>
    </source>
</evidence>
<comment type="caution">
    <text evidence="7">The sequence shown here is derived from an EMBL/GenBank/DDBJ whole genome shotgun (WGS) entry which is preliminary data.</text>
</comment>
<dbReference type="SFLD" id="SFLDG01082">
    <property type="entry name" value="B12-binding_domain_containing"/>
    <property type="match status" value="1"/>
</dbReference>
<evidence type="ECO:0000256" key="4">
    <source>
        <dbReference type="ARBA" id="ARBA00023004"/>
    </source>
</evidence>
<dbReference type="PANTHER" id="PTHR43409">
    <property type="entry name" value="ANAEROBIC MAGNESIUM-PROTOPORPHYRIN IX MONOMETHYL ESTER CYCLASE-RELATED"/>
    <property type="match status" value="1"/>
</dbReference>
<dbReference type="PANTHER" id="PTHR43409:SF16">
    <property type="entry name" value="SLR0320 PROTEIN"/>
    <property type="match status" value="1"/>
</dbReference>
<dbReference type="InterPro" id="IPR058240">
    <property type="entry name" value="rSAM_sf"/>
</dbReference>
<gene>
    <name evidence="7" type="ORF">H9757_11430</name>
</gene>
<comment type="cofactor">
    <cofactor evidence="1">
        <name>[4Fe-4S] cluster</name>
        <dbReference type="ChEBI" id="CHEBI:49883"/>
    </cofactor>
</comment>
<dbReference type="AlphaFoldDB" id="A0A9D2NY73"/>
<sequence length="390" mass="45162">MNTNNVLRQITYEIYKQRPVMPEKMRTNYRIERANGGLLCDLWFLTVGCIHDAQGGCVMCNYGKGSGAVHWDKILGELKRIMERLTLEFEDFLLTPSGSMLDEREVSRSMREDLCGILKGVKTKRFIIESRADTISAEGLEFVKKAVPDAEKYIEIGVESSDNWILKHCINKNTTYEMFQDAVRKIHDAGMHVTANIGLGYPFMSEKAAVINTVRSIRDVLNDGADSVVLFPYHIKKGTLLHVLSENGMYSCVSFWSLAEVLGHFSEKELSKIQISWYKDYFGEEKSYICSSPGTCPNCEREVLKALDEYRETQNPDIIRRLREYPCSCHAEWKRQMDRENGQIDIERTEKEYRKLAEIYQTDRQLLEQEIGIMKDEFMRRYENEELAGK</sequence>
<keyword evidence="2" id="KW-0949">S-adenosyl-L-methionine</keyword>
<dbReference type="GO" id="GO:0051536">
    <property type="term" value="F:iron-sulfur cluster binding"/>
    <property type="evidence" value="ECO:0007669"/>
    <property type="project" value="UniProtKB-KW"/>
</dbReference>
<dbReference type="Proteomes" id="UP000823894">
    <property type="component" value="Unassembled WGS sequence"/>
</dbReference>
<evidence type="ECO:0000256" key="3">
    <source>
        <dbReference type="ARBA" id="ARBA00022723"/>
    </source>
</evidence>
<evidence type="ECO:0000256" key="2">
    <source>
        <dbReference type="ARBA" id="ARBA00022691"/>
    </source>
</evidence>
<protein>
    <recommendedName>
        <fullName evidence="6">Elp3/MiaA/NifB-like radical SAM core domain-containing protein</fullName>
    </recommendedName>
</protein>
<dbReference type="SFLD" id="SFLDS00029">
    <property type="entry name" value="Radical_SAM"/>
    <property type="match status" value="1"/>
</dbReference>
<dbReference type="InterPro" id="IPR051198">
    <property type="entry name" value="BchE-like"/>
</dbReference>
<reference evidence="7" key="2">
    <citation type="submission" date="2021-04" db="EMBL/GenBank/DDBJ databases">
        <authorList>
            <person name="Gilroy R."/>
        </authorList>
    </citation>
    <scope>NUCLEOTIDE SEQUENCE</scope>
    <source>
        <strain evidence="7">ChiGjej1B1-1692</strain>
    </source>
</reference>
<name>A0A9D2NY73_9FIRM</name>
<evidence type="ECO:0000256" key="5">
    <source>
        <dbReference type="ARBA" id="ARBA00023014"/>
    </source>
</evidence>
<dbReference type="GO" id="GO:0003824">
    <property type="term" value="F:catalytic activity"/>
    <property type="evidence" value="ECO:0007669"/>
    <property type="project" value="InterPro"/>
</dbReference>